<dbReference type="OrthoDB" id="60326at1866885"/>
<dbReference type="STRING" id="1249101.BST21_11320"/>
<organism evidence="10 11">
    <name type="scientific">Mycolicibacterium celeriflavum</name>
    <name type="common">Mycobacterium celeriflavum</name>
    <dbReference type="NCBI Taxonomy" id="1249101"/>
    <lineage>
        <taxon>Bacteria</taxon>
        <taxon>Bacillati</taxon>
        <taxon>Actinomycetota</taxon>
        <taxon>Actinomycetes</taxon>
        <taxon>Mycobacteriales</taxon>
        <taxon>Mycobacteriaceae</taxon>
        <taxon>Mycolicibacterium</taxon>
    </lineage>
</organism>
<evidence type="ECO:0000313" key="10">
    <source>
        <dbReference type="EMBL" id="BBY43570.1"/>
    </source>
</evidence>
<dbReference type="Pfam" id="PF01252">
    <property type="entry name" value="Peptidase_A8"/>
    <property type="match status" value="1"/>
</dbReference>
<evidence type="ECO:0000313" key="11">
    <source>
        <dbReference type="Proteomes" id="UP000466431"/>
    </source>
</evidence>
<dbReference type="PRINTS" id="PR00781">
    <property type="entry name" value="LIPOSIGPTASE"/>
</dbReference>
<sequence>MQLALTAFVVLAIDQGCKLLVRSDRFESVQLGQFGSLRMIGGRLWLRRLAGRGPKALWLWAVSAGVLITASAWIPSSFVFVGLLVGGSLSNLLESSVRGSVTDYVCLRFWPAFNLADVALAAGALGIVIELLKTLEATAG</sequence>
<dbReference type="KEGG" id="mcee:MCEL_18650"/>
<accession>A0A1X0BVP5</accession>
<evidence type="ECO:0000256" key="2">
    <source>
        <dbReference type="ARBA" id="ARBA00022475"/>
    </source>
</evidence>
<comment type="similarity">
    <text evidence="1 9">Belongs to the peptidase A8 family.</text>
</comment>
<keyword evidence="6" id="KW-0378">Hydrolase</keyword>
<evidence type="ECO:0000256" key="4">
    <source>
        <dbReference type="ARBA" id="ARBA00022692"/>
    </source>
</evidence>
<dbReference type="EMBL" id="AP022591">
    <property type="protein sequence ID" value="BBY43570.1"/>
    <property type="molecule type" value="Genomic_DNA"/>
</dbReference>
<keyword evidence="4" id="KW-0812">Transmembrane</keyword>
<keyword evidence="2" id="KW-1003">Cell membrane</keyword>
<keyword evidence="3" id="KW-0645">Protease</keyword>
<dbReference type="PANTHER" id="PTHR33695">
    <property type="entry name" value="LIPOPROTEIN SIGNAL PEPTIDASE"/>
    <property type="match status" value="1"/>
</dbReference>
<dbReference type="GO" id="GO:0004190">
    <property type="term" value="F:aspartic-type endopeptidase activity"/>
    <property type="evidence" value="ECO:0007669"/>
    <property type="project" value="UniProtKB-KW"/>
</dbReference>
<name>A0A1X0BVP5_MYCCF</name>
<dbReference type="GO" id="GO:0006508">
    <property type="term" value="P:proteolysis"/>
    <property type="evidence" value="ECO:0007669"/>
    <property type="project" value="UniProtKB-KW"/>
</dbReference>
<protein>
    <submittedName>
        <fullName evidence="10">Uncharacterized protein</fullName>
    </submittedName>
</protein>
<evidence type="ECO:0000256" key="5">
    <source>
        <dbReference type="ARBA" id="ARBA00022750"/>
    </source>
</evidence>
<evidence type="ECO:0000256" key="7">
    <source>
        <dbReference type="ARBA" id="ARBA00022989"/>
    </source>
</evidence>
<gene>
    <name evidence="10" type="ORF">MCEL_18650</name>
</gene>
<dbReference type="Proteomes" id="UP000466431">
    <property type="component" value="Chromosome"/>
</dbReference>
<reference evidence="10 11" key="1">
    <citation type="journal article" date="2019" name="Emerg. Microbes Infect.">
        <title>Comprehensive subspecies identification of 175 nontuberculous mycobacteria species based on 7547 genomic profiles.</title>
        <authorList>
            <person name="Matsumoto Y."/>
            <person name="Kinjo T."/>
            <person name="Motooka D."/>
            <person name="Nabeya D."/>
            <person name="Jung N."/>
            <person name="Uechi K."/>
            <person name="Horii T."/>
            <person name="Iida T."/>
            <person name="Fujita J."/>
            <person name="Nakamura S."/>
        </authorList>
    </citation>
    <scope>NUCLEOTIDE SEQUENCE [LARGE SCALE GENOMIC DNA]</scope>
    <source>
        <strain evidence="10 11">JCM 18439</strain>
    </source>
</reference>
<evidence type="ECO:0000256" key="8">
    <source>
        <dbReference type="ARBA" id="ARBA00023136"/>
    </source>
</evidence>
<keyword evidence="11" id="KW-1185">Reference proteome</keyword>
<dbReference type="GO" id="GO:0016020">
    <property type="term" value="C:membrane"/>
    <property type="evidence" value="ECO:0007669"/>
    <property type="project" value="InterPro"/>
</dbReference>
<evidence type="ECO:0000256" key="9">
    <source>
        <dbReference type="RuleBase" id="RU004181"/>
    </source>
</evidence>
<dbReference type="AlphaFoldDB" id="A0A1X0BVP5"/>
<evidence type="ECO:0000256" key="3">
    <source>
        <dbReference type="ARBA" id="ARBA00022670"/>
    </source>
</evidence>
<dbReference type="PANTHER" id="PTHR33695:SF1">
    <property type="entry name" value="LIPOPROTEIN SIGNAL PEPTIDASE"/>
    <property type="match status" value="1"/>
</dbReference>
<evidence type="ECO:0000256" key="1">
    <source>
        <dbReference type="ARBA" id="ARBA00006139"/>
    </source>
</evidence>
<keyword evidence="8" id="KW-0472">Membrane</keyword>
<proteinExistence type="inferred from homology"/>
<evidence type="ECO:0000256" key="6">
    <source>
        <dbReference type="ARBA" id="ARBA00022801"/>
    </source>
</evidence>
<keyword evidence="5" id="KW-0064">Aspartyl protease</keyword>
<keyword evidence="7" id="KW-1133">Transmembrane helix</keyword>
<dbReference type="InterPro" id="IPR001872">
    <property type="entry name" value="Peptidase_A8"/>
</dbReference>